<evidence type="ECO:0000256" key="4">
    <source>
        <dbReference type="ARBA" id="ARBA00022833"/>
    </source>
</evidence>
<feature type="compositionally biased region" description="Polar residues" evidence="6">
    <location>
        <begin position="113"/>
        <end position="134"/>
    </location>
</feature>
<evidence type="ECO:0000256" key="3">
    <source>
        <dbReference type="ARBA" id="ARBA00022771"/>
    </source>
</evidence>
<evidence type="ECO:0000259" key="7">
    <source>
        <dbReference type="PROSITE" id="PS50157"/>
    </source>
</evidence>
<dbReference type="EMBL" id="AVOT02003878">
    <property type="protein sequence ID" value="MBW0474842.1"/>
    <property type="molecule type" value="Genomic_DNA"/>
</dbReference>
<reference evidence="8" key="1">
    <citation type="submission" date="2021-03" db="EMBL/GenBank/DDBJ databases">
        <title>Draft genome sequence of rust myrtle Austropuccinia psidii MF-1, a brazilian biotype.</title>
        <authorList>
            <person name="Quecine M.C."/>
            <person name="Pachon D.M.R."/>
            <person name="Bonatelli M.L."/>
            <person name="Correr F.H."/>
            <person name="Franceschini L.M."/>
            <person name="Leite T.F."/>
            <person name="Margarido G.R.A."/>
            <person name="Almeida C.A."/>
            <person name="Ferrarezi J.A."/>
            <person name="Labate C.A."/>
        </authorList>
    </citation>
    <scope>NUCLEOTIDE SEQUENCE</scope>
    <source>
        <strain evidence="8">MF-1</strain>
    </source>
</reference>
<feature type="compositionally biased region" description="Polar residues" evidence="6">
    <location>
        <begin position="24"/>
        <end position="35"/>
    </location>
</feature>
<comment type="caution">
    <text evidence="8">The sequence shown here is derived from an EMBL/GenBank/DDBJ whole genome shotgun (WGS) entry which is preliminary data.</text>
</comment>
<organism evidence="8 9">
    <name type="scientific">Austropuccinia psidii MF-1</name>
    <dbReference type="NCBI Taxonomy" id="1389203"/>
    <lineage>
        <taxon>Eukaryota</taxon>
        <taxon>Fungi</taxon>
        <taxon>Dikarya</taxon>
        <taxon>Basidiomycota</taxon>
        <taxon>Pucciniomycotina</taxon>
        <taxon>Pucciniomycetes</taxon>
        <taxon>Pucciniales</taxon>
        <taxon>Sphaerophragmiaceae</taxon>
        <taxon>Austropuccinia</taxon>
    </lineage>
</organism>
<keyword evidence="2" id="KW-0677">Repeat</keyword>
<keyword evidence="9" id="KW-1185">Reference proteome</keyword>
<keyword evidence="3 5" id="KW-0863">Zinc-finger</keyword>
<dbReference type="SMART" id="SM00355">
    <property type="entry name" value="ZnF_C2H2"/>
    <property type="match status" value="2"/>
</dbReference>
<dbReference type="GO" id="GO:0043565">
    <property type="term" value="F:sequence-specific DNA binding"/>
    <property type="evidence" value="ECO:0007669"/>
    <property type="project" value="TreeGrafter"/>
</dbReference>
<dbReference type="GO" id="GO:0005634">
    <property type="term" value="C:nucleus"/>
    <property type="evidence" value="ECO:0007669"/>
    <property type="project" value="TreeGrafter"/>
</dbReference>
<dbReference type="FunFam" id="3.30.160.60:FF:000478">
    <property type="entry name" value="Zinc finger protein 133"/>
    <property type="match status" value="1"/>
</dbReference>
<feature type="domain" description="C2H2-type" evidence="7">
    <location>
        <begin position="330"/>
        <end position="357"/>
    </location>
</feature>
<dbReference type="SUPFAM" id="SSF57667">
    <property type="entry name" value="beta-beta-alpha zinc fingers"/>
    <property type="match status" value="1"/>
</dbReference>
<dbReference type="PROSITE" id="PS50157">
    <property type="entry name" value="ZINC_FINGER_C2H2_2"/>
    <property type="match status" value="2"/>
</dbReference>
<feature type="region of interest" description="Disordered" evidence="6">
    <location>
        <begin position="24"/>
        <end position="52"/>
    </location>
</feature>
<evidence type="ECO:0000313" key="9">
    <source>
        <dbReference type="Proteomes" id="UP000765509"/>
    </source>
</evidence>
<name>A0A9Q3C1V6_9BASI</name>
<gene>
    <name evidence="8" type="ORF">O181_014557</name>
</gene>
<dbReference type="PROSITE" id="PS00028">
    <property type="entry name" value="ZINC_FINGER_C2H2_1"/>
    <property type="match status" value="2"/>
</dbReference>
<dbReference type="GO" id="GO:0000981">
    <property type="term" value="F:DNA-binding transcription factor activity, RNA polymerase II-specific"/>
    <property type="evidence" value="ECO:0007669"/>
    <property type="project" value="TreeGrafter"/>
</dbReference>
<dbReference type="OrthoDB" id="6077919at2759"/>
<accession>A0A9Q3C1V6</accession>
<dbReference type="AlphaFoldDB" id="A0A9Q3C1V6"/>
<dbReference type="PANTHER" id="PTHR24408">
    <property type="entry name" value="ZINC FINGER PROTEIN"/>
    <property type="match status" value="1"/>
</dbReference>
<proteinExistence type="predicted"/>
<keyword evidence="1" id="KW-0479">Metal-binding</keyword>
<protein>
    <recommendedName>
        <fullName evidence="7">C2H2-type domain-containing protein</fullName>
    </recommendedName>
</protein>
<evidence type="ECO:0000313" key="8">
    <source>
        <dbReference type="EMBL" id="MBW0474842.1"/>
    </source>
</evidence>
<sequence>MGRRTSGCQSPILKCPIAIRKISSRPSGLPSVSVSRDTDRRKGRRVLNSSDSPLRPCNVSPIEVEKSLRQLALAWWVECLASLRDLLIGLQMNYLASSESFVANCAHQDSSSVQANPLSSSSGLRRAPNQSHNLSPAPADSSLPLDHISALLSAGDSSWLSPEIPIEWNSTVVDHTNSSDIPSASALPPSEPFCTFSQSFRSSFGPNPIAHFNGSAELVSSINQILYSPPNPGDYTSSSPVFSSSSYPSSPLPLFASGACALGAPLLSYIDDSLKHPSHFVYPAHQVPQLPQVTQWNFSNLSGPICSTSTTSLNYNPSTNVTASPQNKAYHCSVCGRTFPRQAALTQHQITHTSERPHPCPVPGCPKAFTTASNARRHAKIHYRFSNNSHNPHKTC</sequence>
<dbReference type="GO" id="GO:0008270">
    <property type="term" value="F:zinc ion binding"/>
    <property type="evidence" value="ECO:0007669"/>
    <property type="project" value="UniProtKB-KW"/>
</dbReference>
<dbReference type="PANTHER" id="PTHR24408:SF58">
    <property type="entry name" value="TRANSCRIPTION FACTOR (TFIIIA), PUTATIVE (AFU_ORTHOLOGUE AFUA_1G05150)-RELATED"/>
    <property type="match status" value="1"/>
</dbReference>
<evidence type="ECO:0000256" key="2">
    <source>
        <dbReference type="ARBA" id="ARBA00022737"/>
    </source>
</evidence>
<dbReference type="InterPro" id="IPR013087">
    <property type="entry name" value="Znf_C2H2_type"/>
</dbReference>
<evidence type="ECO:0000256" key="6">
    <source>
        <dbReference type="SAM" id="MobiDB-lite"/>
    </source>
</evidence>
<dbReference type="Pfam" id="PF00096">
    <property type="entry name" value="zf-C2H2"/>
    <property type="match status" value="2"/>
</dbReference>
<feature type="region of interest" description="Disordered" evidence="6">
    <location>
        <begin position="113"/>
        <end position="140"/>
    </location>
</feature>
<evidence type="ECO:0000256" key="5">
    <source>
        <dbReference type="PROSITE-ProRule" id="PRU00042"/>
    </source>
</evidence>
<dbReference type="InterPro" id="IPR036236">
    <property type="entry name" value="Znf_C2H2_sf"/>
</dbReference>
<dbReference type="Gene3D" id="3.30.160.60">
    <property type="entry name" value="Classic Zinc Finger"/>
    <property type="match status" value="2"/>
</dbReference>
<keyword evidence="4" id="KW-0862">Zinc</keyword>
<feature type="domain" description="C2H2-type" evidence="7">
    <location>
        <begin position="358"/>
        <end position="382"/>
    </location>
</feature>
<dbReference type="Proteomes" id="UP000765509">
    <property type="component" value="Unassembled WGS sequence"/>
</dbReference>
<evidence type="ECO:0000256" key="1">
    <source>
        <dbReference type="ARBA" id="ARBA00022723"/>
    </source>
</evidence>